<gene>
    <name evidence="2" type="ORF">OS493_000478</name>
</gene>
<evidence type="ECO:0000313" key="3">
    <source>
        <dbReference type="Proteomes" id="UP001163046"/>
    </source>
</evidence>
<comment type="caution">
    <text evidence="2">The sequence shown here is derived from an EMBL/GenBank/DDBJ whole genome shotgun (WGS) entry which is preliminary data.</text>
</comment>
<keyword evidence="1" id="KW-1133">Transmembrane helix</keyword>
<keyword evidence="1" id="KW-0472">Membrane</keyword>
<dbReference type="Proteomes" id="UP001163046">
    <property type="component" value="Unassembled WGS sequence"/>
</dbReference>
<feature type="non-terminal residue" evidence="2">
    <location>
        <position position="1"/>
    </location>
</feature>
<accession>A0A9X0A7M5</accession>
<protein>
    <submittedName>
        <fullName evidence="2">Uncharacterized protein</fullName>
    </submittedName>
</protein>
<reference evidence="2" key="1">
    <citation type="submission" date="2023-01" db="EMBL/GenBank/DDBJ databases">
        <title>Genome assembly of the deep-sea coral Lophelia pertusa.</title>
        <authorList>
            <person name="Herrera S."/>
            <person name="Cordes E."/>
        </authorList>
    </citation>
    <scope>NUCLEOTIDE SEQUENCE</scope>
    <source>
        <strain evidence="2">USNM1676648</strain>
        <tissue evidence="2">Polyp</tissue>
    </source>
</reference>
<name>A0A9X0A7M5_9CNID</name>
<sequence>KLIVLFVMYRPNPTEGQVNANYKYLEKGRGDESPSFIRAAHRSVLFDDVKIQPTSEKPLHSKSGLSKREKWMIAGLILLAVLCIVFIVLFATSGKEEKKKLARGQTMNRKSG</sequence>
<keyword evidence="3" id="KW-1185">Reference proteome</keyword>
<proteinExistence type="predicted"/>
<feature type="transmembrane region" description="Helical" evidence="1">
    <location>
        <begin position="71"/>
        <end position="91"/>
    </location>
</feature>
<evidence type="ECO:0000256" key="1">
    <source>
        <dbReference type="SAM" id="Phobius"/>
    </source>
</evidence>
<dbReference type="EMBL" id="MU825396">
    <property type="protein sequence ID" value="KAJ7394658.1"/>
    <property type="molecule type" value="Genomic_DNA"/>
</dbReference>
<evidence type="ECO:0000313" key="2">
    <source>
        <dbReference type="EMBL" id="KAJ7394658.1"/>
    </source>
</evidence>
<dbReference type="AlphaFoldDB" id="A0A9X0A7M5"/>
<organism evidence="2 3">
    <name type="scientific">Desmophyllum pertusum</name>
    <dbReference type="NCBI Taxonomy" id="174260"/>
    <lineage>
        <taxon>Eukaryota</taxon>
        <taxon>Metazoa</taxon>
        <taxon>Cnidaria</taxon>
        <taxon>Anthozoa</taxon>
        <taxon>Hexacorallia</taxon>
        <taxon>Scleractinia</taxon>
        <taxon>Caryophylliina</taxon>
        <taxon>Caryophylliidae</taxon>
        <taxon>Desmophyllum</taxon>
    </lineage>
</organism>
<keyword evidence="1" id="KW-0812">Transmembrane</keyword>